<dbReference type="Gene3D" id="2.10.25.10">
    <property type="entry name" value="Laminin"/>
    <property type="match status" value="2"/>
</dbReference>
<protein>
    <submittedName>
        <fullName evidence="19">Wall-associated receptor kinase 2</fullName>
    </submittedName>
</protein>
<feature type="signal peptide" evidence="17">
    <location>
        <begin position="1"/>
        <end position="24"/>
    </location>
</feature>
<dbReference type="Gene3D" id="3.30.200.20">
    <property type="entry name" value="Phosphorylase Kinase, domain 1"/>
    <property type="match status" value="1"/>
</dbReference>
<comment type="catalytic activity">
    <reaction evidence="13">
        <text>L-seryl-[protein] + ATP = O-phospho-L-seryl-[protein] + ADP + H(+)</text>
        <dbReference type="Rhea" id="RHEA:17989"/>
        <dbReference type="Rhea" id="RHEA-COMP:9863"/>
        <dbReference type="Rhea" id="RHEA-COMP:11604"/>
        <dbReference type="ChEBI" id="CHEBI:15378"/>
        <dbReference type="ChEBI" id="CHEBI:29999"/>
        <dbReference type="ChEBI" id="CHEBI:30616"/>
        <dbReference type="ChEBI" id="CHEBI:83421"/>
        <dbReference type="ChEBI" id="CHEBI:456216"/>
    </reaction>
</comment>
<dbReference type="Proteomes" id="UP000289340">
    <property type="component" value="Chromosome 4"/>
</dbReference>
<evidence type="ECO:0000256" key="15">
    <source>
        <dbReference type="PROSITE-ProRule" id="PRU10141"/>
    </source>
</evidence>
<evidence type="ECO:0000256" key="11">
    <source>
        <dbReference type="ARBA" id="ARBA00023157"/>
    </source>
</evidence>
<keyword evidence="10 16" id="KW-0472">Membrane</keyword>
<feature type="transmembrane region" description="Helical" evidence="16">
    <location>
        <begin position="344"/>
        <end position="363"/>
    </location>
</feature>
<dbReference type="PROSITE" id="PS50011">
    <property type="entry name" value="PROTEIN_KINASE_DOM"/>
    <property type="match status" value="1"/>
</dbReference>
<dbReference type="PANTHER" id="PTHR27005:SF468">
    <property type="entry name" value="OS01G0310500 PROTEIN"/>
    <property type="match status" value="1"/>
</dbReference>
<dbReference type="Pfam" id="PF13947">
    <property type="entry name" value="GUB_WAK_bind"/>
    <property type="match status" value="1"/>
</dbReference>
<keyword evidence="9 16" id="KW-1133">Transmembrane helix</keyword>
<feature type="domain" description="Protein kinase" evidence="18">
    <location>
        <begin position="416"/>
        <end position="696"/>
    </location>
</feature>
<dbReference type="GO" id="GO:0005509">
    <property type="term" value="F:calcium ion binding"/>
    <property type="evidence" value="ECO:0007669"/>
    <property type="project" value="InterPro"/>
</dbReference>
<dbReference type="PANTHER" id="PTHR27005">
    <property type="entry name" value="WALL-ASSOCIATED RECEPTOR KINASE-LIKE 21"/>
    <property type="match status" value="1"/>
</dbReference>
<feature type="binding site" evidence="15">
    <location>
        <position position="445"/>
    </location>
    <ligand>
        <name>ATP</name>
        <dbReference type="ChEBI" id="CHEBI:30616"/>
    </ligand>
</feature>
<keyword evidence="7 19" id="KW-0418">Kinase</keyword>
<keyword evidence="3" id="KW-0808">Transferase</keyword>
<evidence type="ECO:0000256" key="14">
    <source>
        <dbReference type="ARBA" id="ARBA00047951"/>
    </source>
</evidence>
<evidence type="ECO:0000256" key="16">
    <source>
        <dbReference type="SAM" id="Phobius"/>
    </source>
</evidence>
<sequence length="747" mass="82961">MILSRDDTKVVLVAWFLLMISAMSQTIRPSCQNKCGSVNIPYPFGTTENCCLNRNFYVACNTSHNPPKPFLWNVTKNIEILEVSLNGHLRIKSPVAYVCYDEKGVLVDSGNSFMTLQAFHFSYSQNKFIGIGCDTLSTINATIGKNYSAGGCFSLCSSVESSANGSWFGIGFCQTSIPKNILAYQARVLRSNLMHSDMNIPCAYSLLVEEDSFKFSTDDFIKLQKTKTATTVLDWAVGNQTCQEAKKNLTSYACQANSVCIDSDNGPGYLCRCLEGYVGNAYLHGGCQDIDECANPSLNDCSDICLNLPGSYNCSCPKSKSYEGDGRKGGSGCVSNLPHVVNQIVIGTGIGLMLLLIGSGWLFHVFRKRKMVRLTARYFKRNGGLMLQQQIANMEGSSERAKIFTATELKKASENFHESRIIGRGGYGTVYRGILPNDKVVAIKKSKLVDHSQIEQFINEVVVLSQINHRNVVKLLGCCLETEMPLLVYEFVNNGTLFDHIHNKNTTLPWVTRLRIAAETAGVLAYLHSAASIPVIHRDFKSTNILLDDKYTAKVSDFGTSRLVPRDKCQLTTLVQGTLGYLDPEYFQTSQLTEKSDVYSFGVVLAELLTGRRALSFDMPEEERNLALYFLSAVKDDCLFQIVEDCVSEGNSEQVKEVANIAQWCLRLRGEERPTMKEVAMELDSLRMMTTTTTWINAASNSTEYVIGERSGRTETTDYANCHYTTCAGHEDDTICNDVMSPLWDGR</sequence>
<organism evidence="19 20">
    <name type="scientific">Glycine soja</name>
    <name type="common">Wild soybean</name>
    <dbReference type="NCBI Taxonomy" id="3848"/>
    <lineage>
        <taxon>Eukaryota</taxon>
        <taxon>Viridiplantae</taxon>
        <taxon>Streptophyta</taxon>
        <taxon>Embryophyta</taxon>
        <taxon>Tracheophyta</taxon>
        <taxon>Spermatophyta</taxon>
        <taxon>Magnoliopsida</taxon>
        <taxon>eudicotyledons</taxon>
        <taxon>Gunneridae</taxon>
        <taxon>Pentapetalae</taxon>
        <taxon>rosids</taxon>
        <taxon>fabids</taxon>
        <taxon>Fabales</taxon>
        <taxon>Fabaceae</taxon>
        <taxon>Papilionoideae</taxon>
        <taxon>50 kb inversion clade</taxon>
        <taxon>NPAAA clade</taxon>
        <taxon>indigoferoid/millettioid clade</taxon>
        <taxon>Phaseoleae</taxon>
        <taxon>Glycine</taxon>
        <taxon>Glycine subgen. Soja</taxon>
    </lineage>
</organism>
<dbReference type="InterPro" id="IPR008271">
    <property type="entry name" value="Ser/Thr_kinase_AS"/>
</dbReference>
<evidence type="ECO:0000256" key="17">
    <source>
        <dbReference type="SAM" id="SignalP"/>
    </source>
</evidence>
<dbReference type="PROSITE" id="PS00107">
    <property type="entry name" value="PROTEIN_KINASE_ATP"/>
    <property type="match status" value="1"/>
</dbReference>
<dbReference type="Gene3D" id="1.10.510.10">
    <property type="entry name" value="Transferase(Phosphotransferase) domain 1"/>
    <property type="match status" value="1"/>
</dbReference>
<evidence type="ECO:0000256" key="4">
    <source>
        <dbReference type="ARBA" id="ARBA00022692"/>
    </source>
</evidence>
<dbReference type="CDD" id="cd14066">
    <property type="entry name" value="STKc_IRAK"/>
    <property type="match status" value="1"/>
</dbReference>
<evidence type="ECO:0000256" key="13">
    <source>
        <dbReference type="ARBA" id="ARBA00047558"/>
    </source>
</evidence>
<evidence type="ECO:0000256" key="10">
    <source>
        <dbReference type="ARBA" id="ARBA00023136"/>
    </source>
</evidence>
<dbReference type="GO" id="GO:0005524">
    <property type="term" value="F:ATP binding"/>
    <property type="evidence" value="ECO:0007669"/>
    <property type="project" value="UniProtKB-UniRule"/>
</dbReference>
<dbReference type="GO" id="GO:0030247">
    <property type="term" value="F:polysaccharide binding"/>
    <property type="evidence" value="ECO:0007669"/>
    <property type="project" value="InterPro"/>
</dbReference>
<feature type="chain" id="PRO_5019157508" evidence="17">
    <location>
        <begin position="25"/>
        <end position="747"/>
    </location>
</feature>
<comment type="subcellular location">
    <subcellularLocation>
        <location evidence="1">Membrane</location>
        <topology evidence="1">Single-pass type I membrane protein</topology>
    </subcellularLocation>
</comment>
<comment type="catalytic activity">
    <reaction evidence="14">
        <text>L-threonyl-[protein] + ATP = O-phospho-L-threonyl-[protein] + ADP + H(+)</text>
        <dbReference type="Rhea" id="RHEA:46608"/>
        <dbReference type="Rhea" id="RHEA-COMP:11060"/>
        <dbReference type="Rhea" id="RHEA-COMP:11605"/>
        <dbReference type="ChEBI" id="CHEBI:15378"/>
        <dbReference type="ChEBI" id="CHEBI:30013"/>
        <dbReference type="ChEBI" id="CHEBI:30616"/>
        <dbReference type="ChEBI" id="CHEBI:61977"/>
        <dbReference type="ChEBI" id="CHEBI:456216"/>
    </reaction>
</comment>
<dbReference type="Pfam" id="PF00069">
    <property type="entry name" value="Pkinase"/>
    <property type="match status" value="1"/>
</dbReference>
<dbReference type="InterPro" id="IPR017441">
    <property type="entry name" value="Protein_kinase_ATP_BS"/>
</dbReference>
<keyword evidence="5 17" id="KW-0732">Signal</keyword>
<dbReference type="CDD" id="cd00054">
    <property type="entry name" value="EGF_CA"/>
    <property type="match status" value="1"/>
</dbReference>
<evidence type="ECO:0000256" key="9">
    <source>
        <dbReference type="ARBA" id="ARBA00022989"/>
    </source>
</evidence>
<reference evidence="19 20" key="1">
    <citation type="submission" date="2018-09" db="EMBL/GenBank/DDBJ databases">
        <title>A high-quality reference genome of wild soybean provides a powerful tool to mine soybean genomes.</title>
        <authorList>
            <person name="Xie M."/>
            <person name="Chung C.Y.L."/>
            <person name="Li M.-W."/>
            <person name="Wong F.-L."/>
            <person name="Chan T.-F."/>
            <person name="Lam H.-M."/>
        </authorList>
    </citation>
    <scope>NUCLEOTIDE SEQUENCE [LARGE SCALE GENOMIC DNA]</scope>
    <source>
        <strain evidence="20">cv. W05</strain>
        <tissue evidence="19">Hypocotyl of etiolated seedlings</tissue>
    </source>
</reference>
<dbReference type="FunFam" id="2.10.25.10:FF:000628">
    <property type="entry name" value="Wall-associated receptor kinase 2"/>
    <property type="match status" value="1"/>
</dbReference>
<dbReference type="GO" id="GO:0007166">
    <property type="term" value="P:cell surface receptor signaling pathway"/>
    <property type="evidence" value="ECO:0007669"/>
    <property type="project" value="InterPro"/>
</dbReference>
<dbReference type="SUPFAM" id="SSF56112">
    <property type="entry name" value="Protein kinase-like (PK-like)"/>
    <property type="match status" value="1"/>
</dbReference>
<evidence type="ECO:0000256" key="2">
    <source>
        <dbReference type="ARBA" id="ARBA00022527"/>
    </source>
</evidence>
<dbReference type="InterPro" id="IPR001881">
    <property type="entry name" value="EGF-like_Ca-bd_dom"/>
</dbReference>
<dbReference type="EMBL" id="QZWG01000004">
    <property type="protein sequence ID" value="RZC18172.1"/>
    <property type="molecule type" value="Genomic_DNA"/>
</dbReference>
<gene>
    <name evidence="19" type="ORF">D0Y65_010702</name>
</gene>
<evidence type="ECO:0000256" key="6">
    <source>
        <dbReference type="ARBA" id="ARBA00022741"/>
    </source>
</evidence>
<evidence type="ECO:0000259" key="18">
    <source>
        <dbReference type="PROSITE" id="PS50011"/>
    </source>
</evidence>
<dbReference type="InterPro" id="IPR000719">
    <property type="entry name" value="Prot_kinase_dom"/>
</dbReference>
<dbReference type="PROSITE" id="PS00108">
    <property type="entry name" value="PROTEIN_KINASE_ST"/>
    <property type="match status" value="1"/>
</dbReference>
<dbReference type="GO" id="GO:0004674">
    <property type="term" value="F:protein serine/threonine kinase activity"/>
    <property type="evidence" value="ECO:0007669"/>
    <property type="project" value="UniProtKB-KW"/>
</dbReference>
<evidence type="ECO:0000256" key="3">
    <source>
        <dbReference type="ARBA" id="ARBA00022679"/>
    </source>
</evidence>
<evidence type="ECO:0000256" key="1">
    <source>
        <dbReference type="ARBA" id="ARBA00004479"/>
    </source>
</evidence>
<dbReference type="InterPro" id="IPR025287">
    <property type="entry name" value="WAK_GUB"/>
</dbReference>
<dbReference type="SMR" id="A0A445L4S7"/>
<dbReference type="SUPFAM" id="SSF57196">
    <property type="entry name" value="EGF/Laminin"/>
    <property type="match status" value="1"/>
</dbReference>
<evidence type="ECO:0000256" key="12">
    <source>
        <dbReference type="ARBA" id="ARBA00023180"/>
    </source>
</evidence>
<proteinExistence type="predicted"/>
<evidence type="ECO:0000256" key="8">
    <source>
        <dbReference type="ARBA" id="ARBA00022840"/>
    </source>
</evidence>
<evidence type="ECO:0000313" key="19">
    <source>
        <dbReference type="EMBL" id="RZC18172.1"/>
    </source>
</evidence>
<keyword evidence="20" id="KW-1185">Reference proteome</keyword>
<dbReference type="GO" id="GO:0005886">
    <property type="term" value="C:plasma membrane"/>
    <property type="evidence" value="ECO:0007669"/>
    <property type="project" value="TreeGrafter"/>
</dbReference>
<keyword evidence="6 15" id="KW-0547">Nucleotide-binding</keyword>
<dbReference type="AlphaFoldDB" id="A0A445L4S7"/>
<dbReference type="SMART" id="SM00179">
    <property type="entry name" value="EGF_CA"/>
    <property type="match status" value="1"/>
</dbReference>
<dbReference type="InterPro" id="IPR000742">
    <property type="entry name" value="EGF"/>
</dbReference>
<keyword evidence="12" id="KW-0325">Glycoprotein</keyword>
<name>A0A445L4S7_GLYSO</name>
<evidence type="ECO:0000256" key="5">
    <source>
        <dbReference type="ARBA" id="ARBA00022729"/>
    </source>
</evidence>
<dbReference type="FunFam" id="1.10.510.10:FF:000084">
    <property type="entry name" value="Wall-associated receptor kinase 2"/>
    <property type="match status" value="1"/>
</dbReference>
<dbReference type="InterPro" id="IPR018097">
    <property type="entry name" value="EGF_Ca-bd_CS"/>
</dbReference>
<keyword evidence="19" id="KW-0675">Receptor</keyword>
<dbReference type="PROSITE" id="PS01187">
    <property type="entry name" value="EGF_CA"/>
    <property type="match status" value="1"/>
</dbReference>
<keyword evidence="11" id="KW-1015">Disulfide bond</keyword>
<dbReference type="FunFam" id="3.30.200.20:FF:000043">
    <property type="entry name" value="Wall-associated receptor kinase 2"/>
    <property type="match status" value="1"/>
</dbReference>
<accession>A0A445L4S7</accession>
<dbReference type="InterPro" id="IPR045274">
    <property type="entry name" value="WAK-like"/>
</dbReference>
<keyword evidence="4 16" id="KW-0812">Transmembrane</keyword>
<dbReference type="InterPro" id="IPR011009">
    <property type="entry name" value="Kinase-like_dom_sf"/>
</dbReference>
<comment type="caution">
    <text evidence="19">The sequence shown here is derived from an EMBL/GenBank/DDBJ whole genome shotgun (WGS) entry which is preliminary data.</text>
</comment>
<dbReference type="SMART" id="SM00181">
    <property type="entry name" value="EGF"/>
    <property type="match status" value="2"/>
</dbReference>
<keyword evidence="8 15" id="KW-0067">ATP-binding</keyword>
<evidence type="ECO:0000256" key="7">
    <source>
        <dbReference type="ARBA" id="ARBA00022777"/>
    </source>
</evidence>
<keyword evidence="2" id="KW-0723">Serine/threonine-protein kinase</keyword>
<evidence type="ECO:0000313" key="20">
    <source>
        <dbReference type="Proteomes" id="UP000289340"/>
    </source>
</evidence>